<keyword evidence="2" id="KW-1185">Reference proteome</keyword>
<dbReference type="KEGG" id="sted:SPTER_44030"/>
<evidence type="ECO:0000313" key="1">
    <source>
        <dbReference type="EMBL" id="QDR82954.1"/>
    </source>
</evidence>
<dbReference type="OrthoDB" id="9893335at2"/>
<dbReference type="RefSeq" id="WP_144352285.1">
    <property type="nucleotide sequence ID" value="NZ_CP036259.1"/>
</dbReference>
<dbReference type="Proteomes" id="UP000320776">
    <property type="component" value="Chromosome"/>
</dbReference>
<dbReference type="AlphaFoldDB" id="A0A517E019"/>
<evidence type="ECO:0000313" key="2">
    <source>
        <dbReference type="Proteomes" id="UP000320776"/>
    </source>
</evidence>
<protein>
    <submittedName>
        <fullName evidence="1">Uncharacterized protein</fullName>
    </submittedName>
</protein>
<dbReference type="EMBL" id="CP036259">
    <property type="protein sequence ID" value="QDR82954.1"/>
    <property type="molecule type" value="Genomic_DNA"/>
</dbReference>
<name>A0A517E019_9FIRM</name>
<sequence>MKNKTITRCSDNIPAITWELRRDFGFICKKHLQAMSAAQAILRGVDTYDMTIYDSLNCGKLTRLLKYLKQASC</sequence>
<proteinExistence type="predicted"/>
<gene>
    <name evidence="1" type="ORF">SPTER_44030</name>
</gene>
<accession>A0A517E019</accession>
<organism evidence="1 2">
    <name type="scientific">Sporomusa termitida</name>
    <dbReference type="NCBI Taxonomy" id="2377"/>
    <lineage>
        <taxon>Bacteria</taxon>
        <taxon>Bacillati</taxon>
        <taxon>Bacillota</taxon>
        <taxon>Negativicutes</taxon>
        <taxon>Selenomonadales</taxon>
        <taxon>Sporomusaceae</taxon>
        <taxon>Sporomusa</taxon>
    </lineage>
</organism>
<reference evidence="1 2" key="1">
    <citation type="submission" date="2019-02" db="EMBL/GenBank/DDBJ databases">
        <title>Closed genome of Sporomusa termitida DSM 4440.</title>
        <authorList>
            <person name="Poehlein A."/>
            <person name="Daniel R."/>
        </authorList>
    </citation>
    <scope>NUCLEOTIDE SEQUENCE [LARGE SCALE GENOMIC DNA]</scope>
    <source>
        <strain evidence="1 2">DSM 4440</strain>
    </source>
</reference>